<feature type="compositionally biased region" description="Polar residues" evidence="1">
    <location>
        <begin position="85"/>
        <end position="95"/>
    </location>
</feature>
<dbReference type="EMBL" id="JAFEJU010000009">
    <property type="protein sequence ID" value="MBT1175797.1"/>
    <property type="molecule type" value="Genomic_DNA"/>
</dbReference>
<gene>
    <name evidence="2" type="ORF">JS530_09860</name>
</gene>
<proteinExistence type="predicted"/>
<evidence type="ECO:0000313" key="3">
    <source>
        <dbReference type="Proteomes" id="UP000711736"/>
    </source>
</evidence>
<protein>
    <submittedName>
        <fullName evidence="2">Uncharacterized protein</fullName>
    </submittedName>
</protein>
<keyword evidence="3" id="KW-1185">Reference proteome</keyword>
<feature type="region of interest" description="Disordered" evidence="1">
    <location>
        <begin position="70"/>
        <end position="108"/>
    </location>
</feature>
<organism evidence="2 3">
    <name type="scientific">Bifidobacterium colobi</name>
    <dbReference type="NCBI Taxonomy" id="2809026"/>
    <lineage>
        <taxon>Bacteria</taxon>
        <taxon>Bacillati</taxon>
        <taxon>Actinomycetota</taxon>
        <taxon>Actinomycetes</taxon>
        <taxon>Bifidobacteriales</taxon>
        <taxon>Bifidobacteriaceae</taxon>
        <taxon>Bifidobacterium</taxon>
    </lineage>
</organism>
<evidence type="ECO:0000313" key="2">
    <source>
        <dbReference type="EMBL" id="MBT1175797.1"/>
    </source>
</evidence>
<sequence length="108" mass="11890">MTCETAQIKSFCAIGKERQYPAAKSGMTDGKAWQKLAKLRKTWMAKNGKRGDASMVSHVIRCSAPMKPKKVSVCSGAGPKKTVETIGSRNRNSPMKTEESMRNRKGLQ</sequence>
<dbReference type="Proteomes" id="UP000711736">
    <property type="component" value="Unassembled WGS sequence"/>
</dbReference>
<reference evidence="2 3" key="1">
    <citation type="journal article" date="2021" name="Environ. Microbiol.">
        <title>Genetic insights into the dark matter of the mammalian gut microbiota through targeted genome reconstruction.</title>
        <authorList>
            <person name="Lugli G.A."/>
            <person name="Alessandri G."/>
            <person name="Milani C."/>
            <person name="Viappiani A."/>
            <person name="Fontana F."/>
            <person name="Tarracchini C."/>
            <person name="Mancabelli L."/>
            <person name="Argentini C."/>
            <person name="Ruiz L."/>
            <person name="Margolles A."/>
            <person name="van Sinderen D."/>
            <person name="Turroni F."/>
            <person name="Ventura M."/>
        </authorList>
    </citation>
    <scope>NUCLEOTIDE SEQUENCE [LARGE SCALE GENOMIC DNA]</scope>
    <source>
        <strain evidence="2 3">LC6</strain>
    </source>
</reference>
<comment type="caution">
    <text evidence="2">The sequence shown here is derived from an EMBL/GenBank/DDBJ whole genome shotgun (WGS) entry which is preliminary data.</text>
</comment>
<name>A0ABS5UXH4_9BIFI</name>
<accession>A0ABS5UXH4</accession>
<evidence type="ECO:0000256" key="1">
    <source>
        <dbReference type="SAM" id="MobiDB-lite"/>
    </source>
</evidence>
<dbReference type="RefSeq" id="WP_214376991.1">
    <property type="nucleotide sequence ID" value="NZ_JAFEJU010000009.1"/>
</dbReference>